<comment type="caution">
    <text evidence="2">The sequence shown here is derived from an EMBL/GenBank/DDBJ whole genome shotgun (WGS) entry which is preliminary data.</text>
</comment>
<dbReference type="InterPro" id="IPR055729">
    <property type="entry name" value="DUF7305"/>
</dbReference>
<keyword evidence="3" id="KW-1185">Reference proteome</keyword>
<organism evidence="2 3">
    <name type="scientific">Halobaculum litoreum</name>
    <dbReference type="NCBI Taxonomy" id="3031998"/>
    <lineage>
        <taxon>Archaea</taxon>
        <taxon>Methanobacteriati</taxon>
        <taxon>Methanobacteriota</taxon>
        <taxon>Stenosarchaea group</taxon>
        <taxon>Halobacteria</taxon>
        <taxon>Halobacteriales</taxon>
        <taxon>Haloferacaceae</taxon>
        <taxon>Halobaculum</taxon>
    </lineage>
</organism>
<evidence type="ECO:0000313" key="2">
    <source>
        <dbReference type="EMBL" id="MFC7136783.1"/>
    </source>
</evidence>
<evidence type="ECO:0000313" key="3">
    <source>
        <dbReference type="Proteomes" id="UP001596368"/>
    </source>
</evidence>
<feature type="domain" description="DUF7305" evidence="1">
    <location>
        <begin position="3"/>
        <end position="58"/>
    </location>
</feature>
<gene>
    <name evidence="2" type="ORF">ACFQRB_10350</name>
</gene>
<dbReference type="AlphaFoldDB" id="A0ABD5XTE2"/>
<accession>A0ABD5XTE2</accession>
<protein>
    <recommendedName>
        <fullName evidence="1">DUF7305 domain-containing protein</fullName>
    </recommendedName>
</protein>
<dbReference type="Pfam" id="PF23981">
    <property type="entry name" value="DUF7305"/>
    <property type="match status" value="1"/>
</dbReference>
<name>A0ABD5XTE2_9EURY</name>
<dbReference type="EMBL" id="JBHSZG010000001">
    <property type="protein sequence ID" value="MFC7136783.1"/>
    <property type="molecule type" value="Genomic_DNA"/>
</dbReference>
<evidence type="ECO:0000259" key="1">
    <source>
        <dbReference type="Pfam" id="PF23981"/>
    </source>
</evidence>
<sequence length="87" mass="9388">MNFNGKYRFIGFLYAPGSDADLNGGGGKNHKNVEGGIVGETIDINGKPNKFEYDPTVASIDLDVTASTAPRITFLHVSVTEVRVEED</sequence>
<dbReference type="Proteomes" id="UP001596368">
    <property type="component" value="Unassembled WGS sequence"/>
</dbReference>
<proteinExistence type="predicted"/>
<reference evidence="2 3" key="1">
    <citation type="journal article" date="2019" name="Int. J. Syst. Evol. Microbiol.">
        <title>The Global Catalogue of Microorganisms (GCM) 10K type strain sequencing project: providing services to taxonomists for standard genome sequencing and annotation.</title>
        <authorList>
            <consortium name="The Broad Institute Genomics Platform"/>
            <consortium name="The Broad Institute Genome Sequencing Center for Infectious Disease"/>
            <person name="Wu L."/>
            <person name="Ma J."/>
        </authorList>
    </citation>
    <scope>NUCLEOTIDE SEQUENCE [LARGE SCALE GENOMIC DNA]</scope>
    <source>
        <strain evidence="2 3">DT92</strain>
    </source>
</reference>